<feature type="binding site" evidence="5">
    <location>
        <begin position="10"/>
        <end position="15"/>
    </location>
    <ligand>
        <name>ATP</name>
        <dbReference type="ChEBI" id="CHEBI:30616"/>
    </ligand>
</feature>
<comment type="subcellular location">
    <subcellularLocation>
        <location evidence="5 7">Cytoplasm</location>
    </subcellularLocation>
</comment>
<dbReference type="NCBIfam" id="NF011104">
    <property type="entry name" value="PRK14531.1"/>
    <property type="match status" value="1"/>
</dbReference>
<dbReference type="RefSeq" id="WP_141459446.1">
    <property type="nucleotide sequence ID" value="NZ_CP038141.1"/>
</dbReference>
<keyword evidence="1 5" id="KW-0808">Transferase</keyword>
<keyword evidence="5" id="KW-0963">Cytoplasm</keyword>
<feature type="binding site" evidence="5">
    <location>
        <position position="127"/>
    </location>
    <ligand>
        <name>ATP</name>
        <dbReference type="ChEBI" id="CHEBI:30616"/>
    </ligand>
</feature>
<keyword evidence="5 7" id="KW-0067">ATP-binding</keyword>
<reference evidence="8 9" key="1">
    <citation type="submission" date="2019-03" db="EMBL/GenBank/DDBJ databases">
        <title>The complete genome sequence of Swingsia samuiensis NBRC107927(T).</title>
        <authorList>
            <person name="Chua K.-O."/>
            <person name="Chan K.-G."/>
            <person name="See-Too W.-S."/>
        </authorList>
    </citation>
    <scope>NUCLEOTIDE SEQUENCE [LARGE SCALE GENOMIC DNA]</scope>
    <source>
        <strain evidence="8 9">AH83</strain>
    </source>
</reference>
<dbReference type="NCBIfam" id="TIGR01351">
    <property type="entry name" value="adk"/>
    <property type="match status" value="1"/>
</dbReference>
<dbReference type="CDD" id="cd01428">
    <property type="entry name" value="ADK"/>
    <property type="match status" value="1"/>
</dbReference>
<dbReference type="InterPro" id="IPR033690">
    <property type="entry name" value="Adenylat_kinase_CS"/>
</dbReference>
<dbReference type="GO" id="GO:0005524">
    <property type="term" value="F:ATP binding"/>
    <property type="evidence" value="ECO:0007669"/>
    <property type="project" value="UniProtKB-UniRule"/>
</dbReference>
<feature type="region of interest" description="NMP" evidence="5">
    <location>
        <begin position="30"/>
        <end position="59"/>
    </location>
</feature>
<keyword evidence="9" id="KW-1185">Reference proteome</keyword>
<dbReference type="InterPro" id="IPR000850">
    <property type="entry name" value="Adenylat/UMP-CMP_kin"/>
</dbReference>
<feature type="binding site" evidence="5">
    <location>
        <begin position="85"/>
        <end position="88"/>
    </location>
    <ligand>
        <name>AMP</name>
        <dbReference type="ChEBI" id="CHEBI:456215"/>
    </ligand>
</feature>
<comment type="function">
    <text evidence="5">Catalyzes the reversible transfer of the terminal phosphate group between ATP and AMP. Plays an important role in cellular energy homeostasis and in adenine nucleotide metabolism.</text>
</comment>
<dbReference type="OrthoDB" id="9805030at2"/>
<dbReference type="SUPFAM" id="SSF52540">
    <property type="entry name" value="P-loop containing nucleoside triphosphate hydrolases"/>
    <property type="match status" value="1"/>
</dbReference>
<dbReference type="Pfam" id="PF00406">
    <property type="entry name" value="ADK"/>
    <property type="match status" value="1"/>
</dbReference>
<proteinExistence type="inferred from homology"/>
<feature type="binding site" evidence="5">
    <location>
        <position position="174"/>
    </location>
    <ligand>
        <name>ATP</name>
        <dbReference type="ChEBI" id="CHEBI:30616"/>
    </ligand>
</feature>
<dbReference type="GO" id="GO:0004017">
    <property type="term" value="F:AMP kinase activity"/>
    <property type="evidence" value="ECO:0007669"/>
    <property type="project" value="UniProtKB-UniRule"/>
</dbReference>
<dbReference type="PRINTS" id="PR00094">
    <property type="entry name" value="ADENYLTKNASE"/>
</dbReference>
<dbReference type="Gene3D" id="3.40.50.300">
    <property type="entry name" value="P-loop containing nucleotide triphosphate hydrolases"/>
    <property type="match status" value="1"/>
</dbReference>
<name>A0A4Y6UFZ0_9PROT</name>
<dbReference type="NCBIfam" id="NF011105">
    <property type="entry name" value="PRK14532.1"/>
    <property type="match status" value="1"/>
</dbReference>
<keyword evidence="3 5" id="KW-0547">Nucleotide-binding</keyword>
<feature type="binding site" evidence="5">
    <location>
        <position position="135"/>
    </location>
    <ligand>
        <name>AMP</name>
        <dbReference type="ChEBI" id="CHEBI:456215"/>
    </ligand>
</feature>
<evidence type="ECO:0000256" key="6">
    <source>
        <dbReference type="RuleBase" id="RU003330"/>
    </source>
</evidence>
<dbReference type="AlphaFoldDB" id="A0A4Y6UFZ0"/>
<dbReference type="PANTHER" id="PTHR23359">
    <property type="entry name" value="NUCLEOTIDE KINASE"/>
    <property type="match status" value="1"/>
</dbReference>
<evidence type="ECO:0000256" key="2">
    <source>
        <dbReference type="ARBA" id="ARBA00022727"/>
    </source>
</evidence>
<organism evidence="8 9">
    <name type="scientific">Swingsia samuiensis</name>
    <dbReference type="NCBI Taxonomy" id="1293412"/>
    <lineage>
        <taxon>Bacteria</taxon>
        <taxon>Pseudomonadati</taxon>
        <taxon>Pseudomonadota</taxon>
        <taxon>Alphaproteobacteria</taxon>
        <taxon>Acetobacterales</taxon>
        <taxon>Acetobacteraceae</taxon>
        <taxon>Swingsia</taxon>
    </lineage>
</organism>
<dbReference type="InterPro" id="IPR027417">
    <property type="entry name" value="P-loop_NTPase"/>
</dbReference>
<keyword evidence="4 5" id="KW-0418">Kinase</keyword>
<comment type="subunit">
    <text evidence="5 7">Monomer.</text>
</comment>
<comment type="catalytic activity">
    <reaction evidence="5 7">
        <text>AMP + ATP = 2 ADP</text>
        <dbReference type="Rhea" id="RHEA:12973"/>
        <dbReference type="ChEBI" id="CHEBI:30616"/>
        <dbReference type="ChEBI" id="CHEBI:456215"/>
        <dbReference type="ChEBI" id="CHEBI:456216"/>
        <dbReference type="EC" id="2.7.4.3"/>
    </reaction>
</comment>
<dbReference type="KEGG" id="ssam:E3D00_01900"/>
<feature type="binding site" evidence="5">
    <location>
        <position position="146"/>
    </location>
    <ligand>
        <name>AMP</name>
        <dbReference type="ChEBI" id="CHEBI:456215"/>
    </ligand>
</feature>
<evidence type="ECO:0000256" key="7">
    <source>
        <dbReference type="RuleBase" id="RU003331"/>
    </source>
</evidence>
<dbReference type="EC" id="2.7.4.3" evidence="5 7"/>
<dbReference type="HAMAP" id="MF_00235">
    <property type="entry name" value="Adenylate_kinase_Adk"/>
    <property type="match status" value="1"/>
</dbReference>
<feature type="binding site" evidence="5">
    <location>
        <begin position="57"/>
        <end position="59"/>
    </location>
    <ligand>
        <name>AMP</name>
        <dbReference type="ChEBI" id="CHEBI:456215"/>
    </ligand>
</feature>
<comment type="caution">
    <text evidence="5">Lacks conserved residue(s) required for the propagation of feature annotation.</text>
</comment>
<evidence type="ECO:0000256" key="1">
    <source>
        <dbReference type="ARBA" id="ARBA00022679"/>
    </source>
</evidence>
<dbReference type="EMBL" id="CP038141">
    <property type="protein sequence ID" value="QDH16459.1"/>
    <property type="molecule type" value="Genomic_DNA"/>
</dbReference>
<dbReference type="UniPathway" id="UPA00588">
    <property type="reaction ID" value="UER00649"/>
</dbReference>
<protein>
    <recommendedName>
        <fullName evidence="5 7">Adenylate kinase</fullName>
        <shortName evidence="5">AK</shortName>
        <ecNumber evidence="5 7">2.7.4.3</ecNumber>
    </recommendedName>
    <alternativeName>
        <fullName evidence="5">ATP-AMP transphosphorylase</fullName>
    </alternativeName>
    <alternativeName>
        <fullName evidence="5">ATP:AMP phosphotransferase</fullName>
    </alternativeName>
    <alternativeName>
        <fullName evidence="5">Adenylate monophosphate kinase</fullName>
    </alternativeName>
</protein>
<evidence type="ECO:0000256" key="4">
    <source>
        <dbReference type="ARBA" id="ARBA00022777"/>
    </source>
</evidence>
<dbReference type="GO" id="GO:0005737">
    <property type="term" value="C:cytoplasm"/>
    <property type="evidence" value="ECO:0007669"/>
    <property type="project" value="UniProtKB-SubCell"/>
</dbReference>
<evidence type="ECO:0000313" key="8">
    <source>
        <dbReference type="EMBL" id="QDH16459.1"/>
    </source>
</evidence>
<comment type="pathway">
    <text evidence="5">Purine metabolism; AMP biosynthesis via salvage pathway; AMP from ADP: step 1/1.</text>
</comment>
<dbReference type="NCBIfam" id="NF011100">
    <property type="entry name" value="PRK14527.1"/>
    <property type="match status" value="1"/>
</dbReference>
<accession>A0A4Y6UFZ0</accession>
<sequence>MNIILLGPPGAGKGTQAKRLEQKYGLKQISTGDMLRAEVAAGTALGKEAKAIMEKGQFVPDPVMVSMIENRIAESDCAHGFILDGFPRTESQAVALDGMLSKTHQTIGAVILLEVDEGQILERLEQRTGEDGTRRADDNPDVVRSRLEVYRQQTAPILPYYEKAGRLKRIDGMRSVDDVGASIDALIG</sequence>
<feature type="binding site" evidence="5">
    <location>
        <position position="92"/>
    </location>
    <ligand>
        <name>AMP</name>
        <dbReference type="ChEBI" id="CHEBI:456215"/>
    </ligand>
</feature>
<feature type="binding site" evidence="5">
    <location>
        <position position="36"/>
    </location>
    <ligand>
        <name>AMP</name>
        <dbReference type="ChEBI" id="CHEBI:456215"/>
    </ligand>
</feature>
<gene>
    <name evidence="5" type="primary">adk</name>
    <name evidence="8" type="ORF">E3D00_01900</name>
</gene>
<keyword evidence="2 5" id="KW-0545">Nucleotide biosynthesis</keyword>
<feature type="binding site" evidence="5">
    <location>
        <position position="31"/>
    </location>
    <ligand>
        <name>AMP</name>
        <dbReference type="ChEBI" id="CHEBI:456215"/>
    </ligand>
</feature>
<comment type="similarity">
    <text evidence="5 6">Belongs to the adenylate kinase family.</text>
</comment>
<evidence type="ECO:0000256" key="5">
    <source>
        <dbReference type="HAMAP-Rule" id="MF_00235"/>
    </source>
</evidence>
<dbReference type="InterPro" id="IPR006259">
    <property type="entry name" value="Adenyl_kin_sub"/>
</dbReference>
<evidence type="ECO:0000256" key="3">
    <source>
        <dbReference type="ARBA" id="ARBA00022741"/>
    </source>
</evidence>
<dbReference type="GO" id="GO:0044209">
    <property type="term" value="P:AMP salvage"/>
    <property type="evidence" value="ECO:0007669"/>
    <property type="project" value="UniProtKB-UniRule"/>
</dbReference>
<dbReference type="PROSITE" id="PS00113">
    <property type="entry name" value="ADENYLATE_KINASE"/>
    <property type="match status" value="1"/>
</dbReference>
<evidence type="ECO:0000313" key="9">
    <source>
        <dbReference type="Proteomes" id="UP000316313"/>
    </source>
</evidence>
<dbReference type="NCBIfam" id="NF001381">
    <property type="entry name" value="PRK00279.1-3"/>
    <property type="match status" value="1"/>
</dbReference>
<comment type="domain">
    <text evidence="5">Consists of three domains, a large central CORE domain and two small peripheral domains, NMPbind and LID, which undergo movements during catalysis. The LID domain closes over the site of phosphoryl transfer upon ATP binding. Assembling and dissambling the active center during each catalytic cycle provides an effective means to prevent ATP hydrolysis.</text>
</comment>
<dbReference type="Proteomes" id="UP000316313">
    <property type="component" value="Chromosome"/>
</dbReference>